<accession>A0A7C5JYR8</accession>
<dbReference type="Proteomes" id="UP000886217">
    <property type="component" value="Unassembled WGS sequence"/>
</dbReference>
<reference evidence="2" key="1">
    <citation type="journal article" date="2020" name="mSystems">
        <title>Genome- and Community-Level Interaction Insights into Carbon Utilization and Element Cycling Functions of Hydrothermarchaeota in Hydrothermal Sediment.</title>
        <authorList>
            <person name="Zhou Z."/>
            <person name="Liu Y."/>
            <person name="Xu W."/>
            <person name="Pan J."/>
            <person name="Luo Z.H."/>
            <person name="Li M."/>
        </authorList>
    </citation>
    <scope>NUCLEOTIDE SEQUENCE [LARGE SCALE GENOMIC DNA]</scope>
    <source>
        <strain evidence="2">HyVt-93</strain>
    </source>
</reference>
<name>A0A7C5JYR8_THELI</name>
<dbReference type="EMBL" id="DRTU01000369">
    <property type="protein sequence ID" value="HHI01576.1"/>
    <property type="molecule type" value="Genomic_DNA"/>
</dbReference>
<protein>
    <submittedName>
        <fullName evidence="2">Uncharacterized protein</fullName>
    </submittedName>
</protein>
<feature type="transmembrane region" description="Helical" evidence="1">
    <location>
        <begin position="6"/>
        <end position="29"/>
    </location>
</feature>
<evidence type="ECO:0000313" key="2">
    <source>
        <dbReference type="EMBL" id="HHI01576.1"/>
    </source>
</evidence>
<keyword evidence="1" id="KW-0812">Transmembrane</keyword>
<comment type="caution">
    <text evidence="2">The sequence shown here is derived from an EMBL/GenBank/DDBJ whole genome shotgun (WGS) entry which is preliminary data.</text>
</comment>
<keyword evidence="1" id="KW-1133">Transmembrane helix</keyword>
<keyword evidence="1" id="KW-0472">Membrane</keyword>
<dbReference type="AlphaFoldDB" id="A0A7C5JYR8"/>
<sequence>MGENRIKPLCLFVIILLLVVSSISIYSWIKIKHEKEVLEAIHNYEWFQKYYTIYPDLYELSHVSTAFNYSITHNVTDEKMESILGECYLRARHVARMFRVLSYQVFSDHAKYQKLGDSFGRLEKFCLMTITRAGIDKRKTIRQNLETLDEI</sequence>
<proteinExistence type="predicted"/>
<gene>
    <name evidence="2" type="ORF">ENL40_09045</name>
</gene>
<evidence type="ECO:0000256" key="1">
    <source>
        <dbReference type="SAM" id="Phobius"/>
    </source>
</evidence>
<organism evidence="2">
    <name type="scientific">Thermococcus litoralis</name>
    <dbReference type="NCBI Taxonomy" id="2265"/>
    <lineage>
        <taxon>Archaea</taxon>
        <taxon>Methanobacteriati</taxon>
        <taxon>Methanobacteriota</taxon>
        <taxon>Thermococci</taxon>
        <taxon>Thermococcales</taxon>
        <taxon>Thermococcaceae</taxon>
        <taxon>Thermococcus</taxon>
    </lineage>
</organism>
<feature type="non-terminal residue" evidence="2">
    <location>
        <position position="151"/>
    </location>
</feature>